<dbReference type="OrthoDB" id="10265837at2759"/>
<dbReference type="Proteomes" id="UP000594454">
    <property type="component" value="Chromosome 3"/>
</dbReference>
<dbReference type="Gene3D" id="3.30.1050.10">
    <property type="entry name" value="SCP2 sterol-binding domain"/>
    <property type="match status" value="1"/>
</dbReference>
<dbReference type="Pfam" id="PF02036">
    <property type="entry name" value="SCP2"/>
    <property type="match status" value="1"/>
</dbReference>
<dbReference type="InParanoid" id="A0A7R8YTC9"/>
<keyword evidence="3" id="KW-1185">Reference proteome</keyword>
<proteinExistence type="predicted"/>
<gene>
    <name evidence="2" type="ORF">HERILL_LOCUS7289</name>
</gene>
<accession>A0A7R8YTC9</accession>
<name>A0A7R8YTC9_HERIL</name>
<feature type="domain" description="SCP2" evidence="1">
    <location>
        <begin position="18"/>
        <end position="104"/>
    </location>
</feature>
<sequence>MSLKSDTLIPKILARLQKVDPSKRELTSIFKFKITVGGAVKKTWMLDLKNVKLYEADEAADCTLTCDDDTFADMINKKLEPKTAVEQDKLDIDGELALALKLVPYISEL</sequence>
<dbReference type="GO" id="GO:0005829">
    <property type="term" value="C:cytosol"/>
    <property type="evidence" value="ECO:0007669"/>
    <property type="project" value="TreeGrafter"/>
</dbReference>
<evidence type="ECO:0000259" key="1">
    <source>
        <dbReference type="Pfam" id="PF02036"/>
    </source>
</evidence>
<dbReference type="SUPFAM" id="SSF55718">
    <property type="entry name" value="SCP-like"/>
    <property type="match status" value="1"/>
</dbReference>
<evidence type="ECO:0000313" key="3">
    <source>
        <dbReference type="Proteomes" id="UP000594454"/>
    </source>
</evidence>
<organism evidence="2 3">
    <name type="scientific">Hermetia illucens</name>
    <name type="common">Black soldier fly</name>
    <dbReference type="NCBI Taxonomy" id="343691"/>
    <lineage>
        <taxon>Eukaryota</taxon>
        <taxon>Metazoa</taxon>
        <taxon>Ecdysozoa</taxon>
        <taxon>Arthropoda</taxon>
        <taxon>Hexapoda</taxon>
        <taxon>Insecta</taxon>
        <taxon>Pterygota</taxon>
        <taxon>Neoptera</taxon>
        <taxon>Endopterygota</taxon>
        <taxon>Diptera</taxon>
        <taxon>Brachycera</taxon>
        <taxon>Stratiomyomorpha</taxon>
        <taxon>Stratiomyidae</taxon>
        <taxon>Hermetiinae</taxon>
        <taxon>Hermetia</taxon>
    </lineage>
</organism>
<reference evidence="2 3" key="1">
    <citation type="submission" date="2020-11" db="EMBL/GenBank/DDBJ databases">
        <authorList>
            <person name="Wallbank WR R."/>
            <person name="Pardo Diaz C."/>
            <person name="Kozak K."/>
            <person name="Martin S."/>
            <person name="Jiggins C."/>
            <person name="Moest M."/>
            <person name="Warren A I."/>
            <person name="Generalovic N T."/>
            <person name="Byers J.R.P. K."/>
            <person name="Montejo-Kovacevich G."/>
            <person name="Yen C E."/>
        </authorList>
    </citation>
    <scope>NUCLEOTIDE SEQUENCE [LARGE SCALE GENOMIC DNA]</scope>
</reference>
<dbReference type="PANTHER" id="PTHR10094">
    <property type="entry name" value="STEROL CARRIER PROTEIN 2 SCP-2 FAMILY PROTEIN"/>
    <property type="match status" value="1"/>
</dbReference>
<dbReference type="InterPro" id="IPR036527">
    <property type="entry name" value="SCP2_sterol-bd_dom_sf"/>
</dbReference>
<protein>
    <recommendedName>
        <fullName evidence="1">SCP2 domain-containing protein</fullName>
    </recommendedName>
</protein>
<evidence type="ECO:0000313" key="2">
    <source>
        <dbReference type="EMBL" id="CAD7084394.1"/>
    </source>
</evidence>
<dbReference type="InterPro" id="IPR003033">
    <property type="entry name" value="SCP2_sterol-bd_dom"/>
</dbReference>
<dbReference type="AlphaFoldDB" id="A0A7R8YTC9"/>
<dbReference type="PANTHER" id="PTHR10094:SF25">
    <property type="entry name" value="SCP2 STEROL-BINDING DOMAIN-CONTAINING PROTEIN 1"/>
    <property type="match status" value="1"/>
</dbReference>
<dbReference type="EMBL" id="LR899011">
    <property type="protein sequence ID" value="CAD7084394.1"/>
    <property type="molecule type" value="Genomic_DNA"/>
</dbReference>
<dbReference type="OMA" id="NCAKREA"/>